<dbReference type="AlphaFoldDB" id="A0A5C6B2V9"/>
<evidence type="ECO:0000256" key="7">
    <source>
        <dbReference type="ARBA" id="ARBA00022679"/>
    </source>
</evidence>
<evidence type="ECO:0000256" key="5">
    <source>
        <dbReference type="ARBA" id="ARBA00012458"/>
    </source>
</evidence>
<dbReference type="PANTHER" id="PTHR20941:SF1">
    <property type="entry name" value="FOLIC ACID SYNTHESIS PROTEIN FOL1"/>
    <property type="match status" value="1"/>
</dbReference>
<evidence type="ECO:0000256" key="12">
    <source>
        <dbReference type="RuleBase" id="RU361205"/>
    </source>
</evidence>
<keyword evidence="10 12" id="KW-0289">Folate biosynthesis</keyword>
<dbReference type="InterPro" id="IPR006390">
    <property type="entry name" value="DHP_synth_dom"/>
</dbReference>
<keyword evidence="9 12" id="KW-0460">Magnesium</keyword>
<evidence type="ECO:0000256" key="2">
    <source>
        <dbReference type="ARBA" id="ARBA00001946"/>
    </source>
</evidence>
<dbReference type="GO" id="GO:0046656">
    <property type="term" value="P:folic acid biosynthetic process"/>
    <property type="evidence" value="ECO:0007669"/>
    <property type="project" value="UniProtKB-KW"/>
</dbReference>
<sequence length="292" mass="30927">MKSNPRAPSQSQIAWQVGETPIPLGRFPKLMGIVNTTPDSFSDGGQFCDVDAAVGHALELAAAGADFLDVGGESTRPGAEPVSAADELRRVIPVVSRLAGEVSVPISIDTTKAEVARQALDAGATIVNDISGLTFDPQMPAVCAESNCGVIVMHIQGTPQTMQNDPHYDNVIAEICDHFTARLEELAAVGIANERIVLDPGIGFGKTAEHNLQILSHIGRFRELGYPVLIGHSRKRFLGKVLGKPLDERVYGTAGVAIALAQQGVDIIRVHDVAAVGDCLTAWQAVIERVEG</sequence>
<dbReference type="PROSITE" id="PS00792">
    <property type="entry name" value="DHPS_1"/>
    <property type="match status" value="1"/>
</dbReference>
<evidence type="ECO:0000256" key="4">
    <source>
        <dbReference type="ARBA" id="ARBA00009503"/>
    </source>
</evidence>
<dbReference type="EMBL" id="SJPP01000003">
    <property type="protein sequence ID" value="TWU06655.1"/>
    <property type="molecule type" value="Genomic_DNA"/>
</dbReference>
<dbReference type="InterPro" id="IPR011005">
    <property type="entry name" value="Dihydropteroate_synth-like_sf"/>
</dbReference>
<comment type="catalytic activity">
    <reaction evidence="1">
        <text>(7,8-dihydropterin-6-yl)methyl diphosphate + 4-aminobenzoate = 7,8-dihydropteroate + diphosphate</text>
        <dbReference type="Rhea" id="RHEA:19949"/>
        <dbReference type="ChEBI" id="CHEBI:17836"/>
        <dbReference type="ChEBI" id="CHEBI:17839"/>
        <dbReference type="ChEBI" id="CHEBI:33019"/>
        <dbReference type="ChEBI" id="CHEBI:72950"/>
        <dbReference type="EC" id="2.5.1.15"/>
    </reaction>
</comment>
<accession>A0A5C6B2V9</accession>
<dbReference type="CDD" id="cd00739">
    <property type="entry name" value="DHPS"/>
    <property type="match status" value="1"/>
</dbReference>
<evidence type="ECO:0000256" key="1">
    <source>
        <dbReference type="ARBA" id="ARBA00000012"/>
    </source>
</evidence>
<dbReference type="InterPro" id="IPR000489">
    <property type="entry name" value="Pterin-binding_dom"/>
</dbReference>
<dbReference type="UniPathway" id="UPA00077">
    <property type="reaction ID" value="UER00156"/>
</dbReference>
<feature type="domain" description="Pterin-binding" evidence="13">
    <location>
        <begin position="28"/>
        <end position="281"/>
    </location>
</feature>
<evidence type="ECO:0000256" key="10">
    <source>
        <dbReference type="ARBA" id="ARBA00022909"/>
    </source>
</evidence>
<gene>
    <name evidence="14" type="primary">folP</name>
    <name evidence="14" type="ORF">CA54_50520</name>
</gene>
<evidence type="ECO:0000313" key="15">
    <source>
        <dbReference type="Proteomes" id="UP000320735"/>
    </source>
</evidence>
<dbReference type="SUPFAM" id="SSF51717">
    <property type="entry name" value="Dihydropteroate synthetase-like"/>
    <property type="match status" value="1"/>
</dbReference>
<evidence type="ECO:0000256" key="9">
    <source>
        <dbReference type="ARBA" id="ARBA00022842"/>
    </source>
</evidence>
<comment type="similarity">
    <text evidence="4 12">Belongs to the DHPS family.</text>
</comment>
<dbReference type="RefSeq" id="WP_231963180.1">
    <property type="nucleotide sequence ID" value="NZ_SJPP01000003.1"/>
</dbReference>
<keyword evidence="8 12" id="KW-0479">Metal-binding</keyword>
<proteinExistence type="inferred from homology"/>
<dbReference type="Gene3D" id="3.20.20.20">
    <property type="entry name" value="Dihydropteroate synthase-like"/>
    <property type="match status" value="1"/>
</dbReference>
<dbReference type="EC" id="2.5.1.15" evidence="5 12"/>
<comment type="cofactor">
    <cofactor evidence="2 12">
        <name>Mg(2+)</name>
        <dbReference type="ChEBI" id="CHEBI:18420"/>
    </cofactor>
</comment>
<keyword evidence="15" id="KW-1185">Reference proteome</keyword>
<dbReference type="FunFam" id="3.20.20.20:FF:000006">
    <property type="entry name" value="Dihydropteroate synthase"/>
    <property type="match status" value="1"/>
</dbReference>
<dbReference type="GO" id="GO:0004156">
    <property type="term" value="F:dihydropteroate synthase activity"/>
    <property type="evidence" value="ECO:0007669"/>
    <property type="project" value="UniProtKB-EC"/>
</dbReference>
<name>A0A5C6B2V9_9PLAN</name>
<comment type="function">
    <text evidence="12">Catalyzes the condensation of para-aminobenzoate (pABA) with 6-hydroxymethyl-7,8-dihydropterin diphosphate (DHPt-PP) to form 7,8-dihydropteroate (H2Pte), the immediate precursor of folate derivatives.</text>
</comment>
<dbReference type="NCBIfam" id="TIGR01496">
    <property type="entry name" value="DHPS"/>
    <property type="match status" value="1"/>
</dbReference>
<organism evidence="14 15">
    <name type="scientific">Symmachiella macrocystis</name>
    <dbReference type="NCBI Taxonomy" id="2527985"/>
    <lineage>
        <taxon>Bacteria</taxon>
        <taxon>Pseudomonadati</taxon>
        <taxon>Planctomycetota</taxon>
        <taxon>Planctomycetia</taxon>
        <taxon>Planctomycetales</taxon>
        <taxon>Planctomycetaceae</taxon>
        <taxon>Symmachiella</taxon>
    </lineage>
</organism>
<comment type="caution">
    <text evidence="14">The sequence shown here is derived from an EMBL/GenBank/DDBJ whole genome shotgun (WGS) entry which is preliminary data.</text>
</comment>
<evidence type="ECO:0000256" key="8">
    <source>
        <dbReference type="ARBA" id="ARBA00022723"/>
    </source>
</evidence>
<dbReference type="GO" id="GO:0005829">
    <property type="term" value="C:cytosol"/>
    <property type="evidence" value="ECO:0007669"/>
    <property type="project" value="TreeGrafter"/>
</dbReference>
<dbReference type="InterPro" id="IPR045031">
    <property type="entry name" value="DHP_synth-like"/>
</dbReference>
<evidence type="ECO:0000256" key="6">
    <source>
        <dbReference type="ARBA" id="ARBA00016919"/>
    </source>
</evidence>
<evidence type="ECO:0000256" key="11">
    <source>
        <dbReference type="ARBA" id="ARBA00030193"/>
    </source>
</evidence>
<dbReference type="Proteomes" id="UP000320735">
    <property type="component" value="Unassembled WGS sequence"/>
</dbReference>
<reference evidence="14 15" key="1">
    <citation type="submission" date="2019-02" db="EMBL/GenBank/DDBJ databases">
        <title>Deep-cultivation of Planctomycetes and their phenomic and genomic characterization uncovers novel biology.</title>
        <authorList>
            <person name="Wiegand S."/>
            <person name="Jogler M."/>
            <person name="Boedeker C."/>
            <person name="Pinto D."/>
            <person name="Vollmers J."/>
            <person name="Rivas-Marin E."/>
            <person name="Kohn T."/>
            <person name="Peeters S.H."/>
            <person name="Heuer A."/>
            <person name="Rast P."/>
            <person name="Oberbeckmann S."/>
            <person name="Bunk B."/>
            <person name="Jeske O."/>
            <person name="Meyerdierks A."/>
            <person name="Storesund J.E."/>
            <person name="Kallscheuer N."/>
            <person name="Luecker S."/>
            <person name="Lage O.M."/>
            <person name="Pohl T."/>
            <person name="Merkel B.J."/>
            <person name="Hornburger P."/>
            <person name="Mueller R.-W."/>
            <person name="Bruemmer F."/>
            <person name="Labrenz M."/>
            <person name="Spormann A.M."/>
            <person name="Op Den Camp H."/>
            <person name="Overmann J."/>
            <person name="Amann R."/>
            <person name="Jetten M.S.M."/>
            <person name="Mascher T."/>
            <person name="Medema M.H."/>
            <person name="Devos D.P."/>
            <person name="Kaster A.-K."/>
            <person name="Ovreas L."/>
            <person name="Rohde M."/>
            <person name="Galperin M.Y."/>
            <person name="Jogler C."/>
        </authorList>
    </citation>
    <scope>NUCLEOTIDE SEQUENCE [LARGE SCALE GENOMIC DNA]</scope>
    <source>
        <strain evidence="14 15">CA54</strain>
    </source>
</reference>
<evidence type="ECO:0000313" key="14">
    <source>
        <dbReference type="EMBL" id="TWU06655.1"/>
    </source>
</evidence>
<comment type="pathway">
    <text evidence="3 12">Cofactor biosynthesis; tetrahydrofolate biosynthesis; 7,8-dihydrofolate from 2-amino-4-hydroxy-6-hydroxymethyl-7,8-dihydropteridine diphosphate and 4-aminobenzoate: step 1/2.</text>
</comment>
<dbReference type="GO" id="GO:0046654">
    <property type="term" value="P:tetrahydrofolate biosynthetic process"/>
    <property type="evidence" value="ECO:0007669"/>
    <property type="project" value="UniProtKB-UniPathway"/>
</dbReference>
<protein>
    <recommendedName>
        <fullName evidence="6 12">Dihydropteroate synthase</fullName>
        <shortName evidence="12">DHPS</shortName>
        <ecNumber evidence="5 12">2.5.1.15</ecNumber>
    </recommendedName>
    <alternativeName>
        <fullName evidence="11 12">Dihydropteroate pyrophosphorylase</fullName>
    </alternativeName>
</protein>
<evidence type="ECO:0000259" key="13">
    <source>
        <dbReference type="PROSITE" id="PS50972"/>
    </source>
</evidence>
<keyword evidence="7 12" id="KW-0808">Transferase</keyword>
<dbReference type="PANTHER" id="PTHR20941">
    <property type="entry name" value="FOLATE SYNTHESIS PROTEINS"/>
    <property type="match status" value="1"/>
</dbReference>
<dbReference type="Pfam" id="PF00809">
    <property type="entry name" value="Pterin_bind"/>
    <property type="match status" value="1"/>
</dbReference>
<dbReference type="GO" id="GO:0046872">
    <property type="term" value="F:metal ion binding"/>
    <property type="evidence" value="ECO:0007669"/>
    <property type="project" value="UniProtKB-KW"/>
</dbReference>
<dbReference type="PROSITE" id="PS50972">
    <property type="entry name" value="PTERIN_BINDING"/>
    <property type="match status" value="1"/>
</dbReference>
<evidence type="ECO:0000256" key="3">
    <source>
        <dbReference type="ARBA" id="ARBA00004763"/>
    </source>
</evidence>